<dbReference type="AlphaFoldDB" id="A0A669D208"/>
<dbReference type="SMART" id="SM00220">
    <property type="entry name" value="S_TKc"/>
    <property type="match status" value="1"/>
</dbReference>
<dbReference type="CDD" id="cd13988">
    <property type="entry name" value="STKc_TBK1"/>
    <property type="match status" value="1"/>
</dbReference>
<keyword evidence="11" id="KW-1185">Reference proteome</keyword>
<dbReference type="Pfam" id="PF00069">
    <property type="entry name" value="Pkinase"/>
    <property type="match status" value="1"/>
</dbReference>
<name>A0A669D208_ORENI</name>
<dbReference type="PROSITE" id="PS00107">
    <property type="entry name" value="PROTEIN_KINASE_ATP"/>
    <property type="match status" value="1"/>
</dbReference>
<accession>A0A669D208</accession>
<evidence type="ECO:0000256" key="3">
    <source>
        <dbReference type="ARBA" id="ARBA00022527"/>
    </source>
</evidence>
<evidence type="ECO:0000256" key="4">
    <source>
        <dbReference type="ARBA" id="ARBA00022679"/>
    </source>
</evidence>
<keyword evidence="2" id="KW-0963">Cytoplasm</keyword>
<evidence type="ECO:0000313" key="11">
    <source>
        <dbReference type="Proteomes" id="UP000005207"/>
    </source>
</evidence>
<feature type="domain" description="Protein kinase" evidence="9">
    <location>
        <begin position="9"/>
        <end position="310"/>
    </location>
</feature>
<evidence type="ECO:0000259" key="9">
    <source>
        <dbReference type="PROSITE" id="PS50011"/>
    </source>
</evidence>
<dbReference type="Gene3D" id="3.10.20.90">
    <property type="entry name" value="Phosphatidylinositol 3-kinase Catalytic Subunit, Chain A, domain 1"/>
    <property type="match status" value="1"/>
</dbReference>
<reference evidence="10" key="2">
    <citation type="submission" date="2025-08" db="UniProtKB">
        <authorList>
            <consortium name="Ensembl"/>
        </authorList>
    </citation>
    <scope>IDENTIFICATION</scope>
</reference>
<evidence type="ECO:0000256" key="1">
    <source>
        <dbReference type="ARBA" id="ARBA00004496"/>
    </source>
</evidence>
<dbReference type="GO" id="GO:0005524">
    <property type="term" value="F:ATP binding"/>
    <property type="evidence" value="ECO:0007669"/>
    <property type="project" value="UniProtKB-UniRule"/>
</dbReference>
<keyword evidence="6" id="KW-0418">Kinase</keyword>
<organism evidence="10 11">
    <name type="scientific">Oreochromis niloticus</name>
    <name type="common">Nile tilapia</name>
    <name type="synonym">Tilapia nilotica</name>
    <dbReference type="NCBI Taxonomy" id="8128"/>
    <lineage>
        <taxon>Eukaryota</taxon>
        <taxon>Metazoa</taxon>
        <taxon>Chordata</taxon>
        <taxon>Craniata</taxon>
        <taxon>Vertebrata</taxon>
        <taxon>Euteleostomi</taxon>
        <taxon>Actinopterygii</taxon>
        <taxon>Neopterygii</taxon>
        <taxon>Teleostei</taxon>
        <taxon>Neoteleostei</taxon>
        <taxon>Acanthomorphata</taxon>
        <taxon>Ovalentaria</taxon>
        <taxon>Cichlomorphae</taxon>
        <taxon>Cichliformes</taxon>
        <taxon>Cichlidae</taxon>
        <taxon>African cichlids</taxon>
        <taxon>Pseudocrenilabrinae</taxon>
        <taxon>Oreochromini</taxon>
        <taxon>Oreochromis</taxon>
    </lineage>
</organism>
<dbReference type="GO" id="GO:0004674">
    <property type="term" value="F:protein serine/threonine kinase activity"/>
    <property type="evidence" value="ECO:0007669"/>
    <property type="project" value="UniProtKB-KW"/>
</dbReference>
<dbReference type="PROSITE" id="PS50011">
    <property type="entry name" value="PROTEIN_KINASE_DOM"/>
    <property type="match status" value="1"/>
</dbReference>
<dbReference type="InterPro" id="IPR000719">
    <property type="entry name" value="Prot_kinase_dom"/>
</dbReference>
<dbReference type="GO" id="GO:0010628">
    <property type="term" value="P:positive regulation of gene expression"/>
    <property type="evidence" value="ECO:0007669"/>
    <property type="project" value="UniProtKB-ARBA"/>
</dbReference>
<keyword evidence="5 8" id="KW-0547">Nucleotide-binding</keyword>
<dbReference type="Gene3D" id="1.10.510.10">
    <property type="entry name" value="Transferase(Phosphotransferase) domain 1"/>
    <property type="match status" value="1"/>
</dbReference>
<dbReference type="SUPFAM" id="SSF56112">
    <property type="entry name" value="Protein kinase-like (PK-like)"/>
    <property type="match status" value="1"/>
</dbReference>
<protein>
    <submittedName>
        <fullName evidence="10">TANK-binding kinase 1</fullName>
    </submittedName>
</protein>
<feature type="binding site" evidence="8">
    <location>
        <position position="38"/>
    </location>
    <ligand>
        <name>ATP</name>
        <dbReference type="ChEBI" id="CHEBI:30616"/>
    </ligand>
</feature>
<dbReference type="InterPro" id="IPR011009">
    <property type="entry name" value="Kinase-like_dom_sf"/>
</dbReference>
<dbReference type="Pfam" id="PF18394">
    <property type="entry name" value="TBK1_CCD1"/>
    <property type="match status" value="2"/>
</dbReference>
<dbReference type="FunFam" id="3.10.20.90:FF:000112">
    <property type="entry name" value="TANK binding kinase TBK1"/>
    <property type="match status" value="1"/>
</dbReference>
<dbReference type="GO" id="GO:0006950">
    <property type="term" value="P:response to stress"/>
    <property type="evidence" value="ECO:0007669"/>
    <property type="project" value="UniProtKB-ARBA"/>
</dbReference>
<evidence type="ECO:0000313" key="10">
    <source>
        <dbReference type="Ensembl" id="ENSONIP00000054506.1"/>
    </source>
</evidence>
<keyword evidence="4" id="KW-0808">Transferase</keyword>
<dbReference type="InterPro" id="IPR051180">
    <property type="entry name" value="IKK"/>
</dbReference>
<comment type="subcellular location">
    <subcellularLocation>
        <location evidence="1">Cytoplasm</location>
    </subcellularLocation>
</comment>
<dbReference type="Pfam" id="PF18396">
    <property type="entry name" value="TBK1_ULD"/>
    <property type="match status" value="1"/>
</dbReference>
<gene>
    <name evidence="10" type="primary">TBK1</name>
    <name evidence="10" type="synonym">tbk1</name>
</gene>
<evidence type="ECO:0000256" key="7">
    <source>
        <dbReference type="ARBA" id="ARBA00022840"/>
    </source>
</evidence>
<dbReference type="PANTHER" id="PTHR22969">
    <property type="entry name" value="IKB KINASE"/>
    <property type="match status" value="1"/>
</dbReference>
<dbReference type="InterPro" id="IPR041309">
    <property type="entry name" value="TBK1_CC1"/>
</dbReference>
<keyword evidence="3" id="KW-0723">Serine/threonine-protein kinase</keyword>
<dbReference type="GO" id="GO:0009967">
    <property type="term" value="P:positive regulation of signal transduction"/>
    <property type="evidence" value="ECO:0007669"/>
    <property type="project" value="UniProtKB-ARBA"/>
</dbReference>
<dbReference type="InterPro" id="IPR041087">
    <property type="entry name" value="TBK1_ULD"/>
</dbReference>
<dbReference type="GeneTree" id="ENSGT00950000182937"/>
<proteinExistence type="predicted"/>
<dbReference type="Gene3D" id="1.20.1270.420">
    <property type="match status" value="2"/>
</dbReference>
<dbReference type="FunFam" id="3.30.200.20:FF:000106">
    <property type="entry name" value="serine/threonine-protein kinase TBK1 isoform X1"/>
    <property type="match status" value="1"/>
</dbReference>
<dbReference type="FunFam" id="1.10.510.10:FF:000100">
    <property type="entry name" value="inhibitor of nuclear factor kappa-B kinase subunit epsilon"/>
    <property type="match status" value="1"/>
</dbReference>
<dbReference type="Ensembl" id="ENSONIT00000062475.1">
    <property type="protein sequence ID" value="ENSONIP00000054506.1"/>
    <property type="gene ID" value="ENSONIG00000009904.2"/>
</dbReference>
<dbReference type="GO" id="GO:0045089">
    <property type="term" value="P:positive regulation of innate immune response"/>
    <property type="evidence" value="ECO:0007669"/>
    <property type="project" value="UniProtKB-ARBA"/>
</dbReference>
<evidence type="ECO:0000256" key="2">
    <source>
        <dbReference type="ARBA" id="ARBA00022490"/>
    </source>
</evidence>
<dbReference type="PANTHER" id="PTHR22969:SF14">
    <property type="entry name" value="SERINE_THREONINE-PROTEIN KINASE TBK1"/>
    <property type="match status" value="1"/>
</dbReference>
<keyword evidence="7 8" id="KW-0067">ATP-binding</keyword>
<dbReference type="Proteomes" id="UP000005207">
    <property type="component" value="Linkage group LG17"/>
</dbReference>
<evidence type="ECO:0000256" key="8">
    <source>
        <dbReference type="PROSITE-ProRule" id="PRU10141"/>
    </source>
</evidence>
<reference evidence="10" key="3">
    <citation type="submission" date="2025-09" db="UniProtKB">
        <authorList>
            <consortium name="Ensembl"/>
        </authorList>
    </citation>
    <scope>IDENTIFICATION</scope>
</reference>
<dbReference type="InterPro" id="IPR017441">
    <property type="entry name" value="Protein_kinase_ATP_BS"/>
</dbReference>
<sequence>MQSTANYLWLISDLLGQGATANVYRGRHKKTGDLYAVKVFNNLSFLRPLDVQMREFEVLKKLNHKNIVKLFAVEEESNTRHKVLVMEYCPCGSLYTVLEESSNAYGLPEDEFLIVLHDVVAGMNHLREYGIVHRDIKPGNIMRVIGEDGRSVYKLTDFGAARELEDDEQFVSLYGTEEYLHPDMYERAVLRKDHQKKYGATVDLWSIGVTFYHAATGSLPFRPFEGPRRNKEVMYKIITEKPSGTISGHQKCENGKIEWSTEMPVSCSLSKGLQSLLTPVLANILEADQEKCWGFDQFFAETNDILHRTVVYVFSLQQATLHHVYIHEYNTAALFQELLCRRTSIPLHNQELLYEGRRLVLDANRQAKTFPKTSRENPIMLVSRESVATVGLIFEDPSPPKVQPRYDLDLDASYAKTFAGDVGHLWKTSESLLLYQELVRKGVRGLIELMKEDYNEIMRKKLEVFHLCNFCTQMLEKTEQLSPALWSPSNVRHKTSRVNFCLELGRTLRTGSKFERKGNSNAKVMCGDAVRDAGLFLCSVEKIKVLLDAITAIYQQFKKDKAERRLPYNEEQIHKFDKQKLVLHASKARTLFTDECAMKYRLFISKSEEWMRKVHHVRKQLLNLSSQLISIEKEVTMLMERAIKLQEQLPQKVLPLVSSGMKPQAYLSQNTLVEMTLGFVCFLSIVASC</sequence>
<evidence type="ECO:0000256" key="5">
    <source>
        <dbReference type="ARBA" id="ARBA00022741"/>
    </source>
</evidence>
<dbReference type="Gene3D" id="3.30.200.20">
    <property type="entry name" value="Phosphorylase Kinase, domain 1"/>
    <property type="match status" value="1"/>
</dbReference>
<dbReference type="GO" id="GO:0005737">
    <property type="term" value="C:cytoplasm"/>
    <property type="evidence" value="ECO:0007669"/>
    <property type="project" value="UniProtKB-SubCell"/>
</dbReference>
<evidence type="ECO:0000256" key="6">
    <source>
        <dbReference type="ARBA" id="ARBA00022777"/>
    </source>
</evidence>
<reference evidence="11" key="1">
    <citation type="submission" date="2012-01" db="EMBL/GenBank/DDBJ databases">
        <title>The Genome Sequence of Oreochromis niloticus (Nile Tilapia).</title>
        <authorList>
            <consortium name="Broad Institute Genome Assembly Team"/>
            <consortium name="Broad Institute Sequencing Platform"/>
            <person name="Di Palma F."/>
            <person name="Johnson J."/>
            <person name="Lander E.S."/>
            <person name="Lindblad-Toh K."/>
        </authorList>
    </citation>
    <scope>NUCLEOTIDE SEQUENCE [LARGE SCALE GENOMIC DNA]</scope>
</reference>